<keyword evidence="2" id="KW-0812">Transmembrane</keyword>
<feature type="compositionally biased region" description="Acidic residues" evidence="1">
    <location>
        <begin position="77"/>
        <end position="87"/>
    </location>
</feature>
<organism evidence="3 4">
    <name type="scientific">Meristemomyces frigidus</name>
    <dbReference type="NCBI Taxonomy" id="1508187"/>
    <lineage>
        <taxon>Eukaryota</taxon>
        <taxon>Fungi</taxon>
        <taxon>Dikarya</taxon>
        <taxon>Ascomycota</taxon>
        <taxon>Pezizomycotina</taxon>
        <taxon>Dothideomycetes</taxon>
        <taxon>Dothideomycetidae</taxon>
        <taxon>Mycosphaerellales</taxon>
        <taxon>Teratosphaeriaceae</taxon>
        <taxon>Meristemomyces</taxon>
    </lineage>
</organism>
<comment type="caution">
    <text evidence="3">The sequence shown here is derived from an EMBL/GenBank/DDBJ whole genome shotgun (WGS) entry which is preliminary data.</text>
</comment>
<feature type="transmembrane region" description="Helical" evidence="2">
    <location>
        <begin position="6"/>
        <end position="27"/>
    </location>
</feature>
<dbReference type="Proteomes" id="UP001310890">
    <property type="component" value="Unassembled WGS sequence"/>
</dbReference>
<proteinExistence type="predicted"/>
<evidence type="ECO:0000313" key="4">
    <source>
        <dbReference type="Proteomes" id="UP001310890"/>
    </source>
</evidence>
<gene>
    <name evidence="3" type="ORF">LTR62_006410</name>
</gene>
<sequence>MAPAWAVPTGSLLGLVAVGLIFFAWYFPHTLKKGTQADQNELNALPEGPEREARRAYNRKVIERFAKKRARERGEEVSDDEDDDDLEAGLRVRAQTPPAAAAAALSG</sequence>
<reference evidence="3" key="1">
    <citation type="submission" date="2023-08" db="EMBL/GenBank/DDBJ databases">
        <title>Black Yeasts Isolated from many extreme environments.</title>
        <authorList>
            <person name="Coleine C."/>
            <person name="Stajich J.E."/>
            <person name="Selbmann L."/>
        </authorList>
    </citation>
    <scope>NUCLEOTIDE SEQUENCE</scope>
    <source>
        <strain evidence="3">CCFEE 5401</strain>
    </source>
</reference>
<dbReference type="AlphaFoldDB" id="A0AAN7TBQ4"/>
<feature type="region of interest" description="Disordered" evidence="1">
    <location>
        <begin position="68"/>
        <end position="107"/>
    </location>
</feature>
<evidence type="ECO:0000313" key="3">
    <source>
        <dbReference type="EMBL" id="KAK5109921.1"/>
    </source>
</evidence>
<keyword evidence="2" id="KW-0472">Membrane</keyword>
<accession>A0AAN7TBQ4</accession>
<name>A0AAN7TBQ4_9PEZI</name>
<evidence type="ECO:0000256" key="2">
    <source>
        <dbReference type="SAM" id="Phobius"/>
    </source>
</evidence>
<evidence type="ECO:0000256" key="1">
    <source>
        <dbReference type="SAM" id="MobiDB-lite"/>
    </source>
</evidence>
<dbReference type="EMBL" id="JAVRRL010000056">
    <property type="protein sequence ID" value="KAK5109921.1"/>
    <property type="molecule type" value="Genomic_DNA"/>
</dbReference>
<protein>
    <submittedName>
        <fullName evidence="3">Uncharacterized protein</fullName>
    </submittedName>
</protein>
<keyword evidence="2" id="KW-1133">Transmembrane helix</keyword>